<keyword evidence="5 6" id="KW-0949">S-adenosyl-L-methionine</keyword>
<proteinExistence type="inferred from homology"/>
<feature type="binding site" evidence="6">
    <location>
        <position position="217"/>
    </location>
    <ligand>
        <name>S-adenosyl-L-methionine</name>
        <dbReference type="ChEBI" id="CHEBI:59789"/>
    </ligand>
</feature>
<feature type="binding site" evidence="6">
    <location>
        <position position="197"/>
    </location>
    <ligand>
        <name>S-adenosyl-L-methionine</name>
        <dbReference type="ChEBI" id="CHEBI:59789"/>
    </ligand>
</feature>
<comment type="function">
    <text evidence="6">Specifically methylates the ribose of guanosine 2251 in 23S rRNA.</text>
</comment>
<keyword evidence="1 6" id="KW-0963">Cytoplasm</keyword>
<dbReference type="NCBIfam" id="TIGR00186">
    <property type="entry name" value="rRNA_methyl_3"/>
    <property type="match status" value="1"/>
</dbReference>
<protein>
    <recommendedName>
        <fullName evidence="6">23S rRNA (guanosine-2'-O-)-methyltransferase RlmB</fullName>
        <ecNumber evidence="6">2.1.1.185</ecNumber>
    </recommendedName>
    <alternativeName>
        <fullName evidence="6">23S rRNA (guanosine2251 2'-O)-methyltransferase</fullName>
    </alternativeName>
    <alternativeName>
        <fullName evidence="6">23S rRNA Gm2251 2'-O-methyltransferase</fullName>
    </alternativeName>
</protein>
<dbReference type="EC" id="2.1.1.185" evidence="6"/>
<dbReference type="InterPro" id="IPR013123">
    <property type="entry name" value="SpoU_subst-bd"/>
</dbReference>
<dbReference type="Pfam" id="PF00588">
    <property type="entry name" value="SpoU_methylase"/>
    <property type="match status" value="1"/>
</dbReference>
<comment type="subunit">
    <text evidence="6">Homodimer.</text>
</comment>
<comment type="subcellular location">
    <subcellularLocation>
        <location evidence="6">Cytoplasm</location>
    </subcellularLocation>
</comment>
<keyword evidence="4 6" id="KW-0808">Transferase</keyword>
<evidence type="ECO:0000313" key="8">
    <source>
        <dbReference type="EMBL" id="URJ25169.1"/>
    </source>
</evidence>
<evidence type="ECO:0000256" key="1">
    <source>
        <dbReference type="ARBA" id="ARBA00022490"/>
    </source>
</evidence>
<feature type="binding site" evidence="6">
    <location>
        <position position="226"/>
    </location>
    <ligand>
        <name>S-adenosyl-L-methionine</name>
        <dbReference type="ChEBI" id="CHEBI:59789"/>
    </ligand>
</feature>
<dbReference type="PANTHER" id="PTHR46429:SF1">
    <property type="entry name" value="23S RRNA (GUANOSINE-2'-O-)-METHYLTRANSFERASE RLMB"/>
    <property type="match status" value="1"/>
</dbReference>
<dbReference type="InterPro" id="IPR029028">
    <property type="entry name" value="Alpha/beta_knot_MTases"/>
</dbReference>
<dbReference type="PANTHER" id="PTHR46429">
    <property type="entry name" value="23S RRNA (GUANOSINE-2'-O-)-METHYLTRANSFERASE RLMB"/>
    <property type="match status" value="1"/>
</dbReference>
<accession>A0ABY4ST60</accession>
<evidence type="ECO:0000256" key="3">
    <source>
        <dbReference type="ARBA" id="ARBA00022603"/>
    </source>
</evidence>
<evidence type="ECO:0000256" key="2">
    <source>
        <dbReference type="ARBA" id="ARBA00022552"/>
    </source>
</evidence>
<dbReference type="InterPro" id="IPR001537">
    <property type="entry name" value="SpoU_MeTrfase"/>
</dbReference>
<dbReference type="CDD" id="cd18103">
    <property type="entry name" value="SpoU-like_RlmB"/>
    <property type="match status" value="1"/>
</dbReference>
<evidence type="ECO:0000256" key="5">
    <source>
        <dbReference type="ARBA" id="ARBA00022691"/>
    </source>
</evidence>
<keyword evidence="2 6" id="KW-0698">rRNA processing</keyword>
<dbReference type="SUPFAM" id="SSF55315">
    <property type="entry name" value="L30e-like"/>
    <property type="match status" value="1"/>
</dbReference>
<dbReference type="SUPFAM" id="SSF75217">
    <property type="entry name" value="alpha/beta knot"/>
    <property type="match status" value="1"/>
</dbReference>
<dbReference type="Pfam" id="PF08032">
    <property type="entry name" value="SpoU_sub_bind"/>
    <property type="match status" value="1"/>
</dbReference>
<gene>
    <name evidence="6 8" type="primary">rlmB</name>
    <name evidence="8" type="ORF">M9405_00315</name>
</gene>
<sequence>MYDLIYGIHAIQSMLDNHPKQILCVYVMCRHKDKRVKLLIEQIKKNKINIYECNRKKINYQAGHDSHQGIIAKINRYSYMRENNLSNFLMQCKTPPLLLVLDRITDPHNLGACLRSAGAAGVHIVIVPRNHSVNINATVRKVASGAADHVPFMPVTNLSRTLKLLQKHDICVIGTEITSKRFVFDTNLIGPLAFVMGSEGYGMRRLTKKNCNALISIPMMGLTKSLNVSVATGICLFEALRQRKLYKEFL</sequence>
<evidence type="ECO:0000313" key="9">
    <source>
        <dbReference type="Proteomes" id="UP001056834"/>
    </source>
</evidence>
<feature type="domain" description="RNA 2-O ribose methyltransferase substrate binding" evidence="7">
    <location>
        <begin position="4"/>
        <end position="80"/>
    </location>
</feature>
<dbReference type="InterPro" id="IPR029026">
    <property type="entry name" value="tRNA_m1G_MTases_N"/>
</dbReference>
<evidence type="ECO:0000256" key="4">
    <source>
        <dbReference type="ARBA" id="ARBA00022679"/>
    </source>
</evidence>
<dbReference type="SMART" id="SM00967">
    <property type="entry name" value="SpoU_sub_bind"/>
    <property type="match status" value="1"/>
</dbReference>
<dbReference type="EMBL" id="CP097762">
    <property type="protein sequence ID" value="URJ25169.1"/>
    <property type="molecule type" value="Genomic_DNA"/>
</dbReference>
<dbReference type="HAMAP" id="MF_01887">
    <property type="entry name" value="23SrRNA_methyltr_B"/>
    <property type="match status" value="1"/>
</dbReference>
<keyword evidence="9" id="KW-1185">Reference proteome</keyword>
<comment type="catalytic activity">
    <reaction evidence="6">
        <text>guanosine(2251) in 23S rRNA + S-adenosyl-L-methionine = 2'-O-methylguanosine(2251) in 23S rRNA + S-adenosyl-L-homocysteine + H(+)</text>
        <dbReference type="Rhea" id="RHEA:24140"/>
        <dbReference type="Rhea" id="RHEA-COMP:10239"/>
        <dbReference type="Rhea" id="RHEA-COMP:10241"/>
        <dbReference type="ChEBI" id="CHEBI:15378"/>
        <dbReference type="ChEBI" id="CHEBI:57856"/>
        <dbReference type="ChEBI" id="CHEBI:59789"/>
        <dbReference type="ChEBI" id="CHEBI:74269"/>
        <dbReference type="ChEBI" id="CHEBI:74445"/>
        <dbReference type="EC" id="2.1.1.185"/>
    </reaction>
</comment>
<dbReference type="Gene3D" id="3.30.1330.30">
    <property type="match status" value="1"/>
</dbReference>
<keyword evidence="3 6" id="KW-0489">Methyltransferase</keyword>
<evidence type="ECO:0000256" key="6">
    <source>
        <dbReference type="HAMAP-Rule" id="MF_01887"/>
    </source>
</evidence>
<comment type="similarity">
    <text evidence="6">Belongs to the class IV-like SAM-binding methyltransferase superfamily. RNA methyltransferase TrmH family. RlmB subfamily.</text>
</comment>
<dbReference type="InterPro" id="IPR004441">
    <property type="entry name" value="rRNA_MeTrfase_TrmH"/>
</dbReference>
<name>A0ABY4ST60_9ENTR</name>
<organism evidence="8 9">
    <name type="scientific">Candidatus Blochmannia ocreatus</name>
    <name type="common">nom. nud.</name>
    <dbReference type="NCBI Taxonomy" id="251538"/>
    <lineage>
        <taxon>Bacteria</taxon>
        <taxon>Pseudomonadati</taxon>
        <taxon>Pseudomonadota</taxon>
        <taxon>Gammaproteobacteria</taxon>
        <taxon>Enterobacterales</taxon>
        <taxon>Enterobacteriaceae</taxon>
        <taxon>ant endosymbionts</taxon>
        <taxon>Candidatus Blochmanniella</taxon>
    </lineage>
</organism>
<dbReference type="Gene3D" id="3.40.1280.10">
    <property type="match status" value="1"/>
</dbReference>
<reference evidence="8" key="1">
    <citation type="submission" date="2022-05" db="EMBL/GenBank/DDBJ databases">
        <title>Impact of host demography and evolutionary history on endosymbiont molecular evolution: a test in carpenter ants (Genus Camponotus) and their Blochmannia endosymbionts.</title>
        <authorList>
            <person name="Manthey J.D."/>
            <person name="Giron J.C."/>
            <person name="Hruska J.P."/>
        </authorList>
    </citation>
    <scope>NUCLEOTIDE SEQUENCE</scope>
    <source>
        <strain evidence="8">C-006</strain>
    </source>
</reference>
<dbReference type="Proteomes" id="UP001056834">
    <property type="component" value="Chromosome"/>
</dbReference>
<dbReference type="InterPro" id="IPR024915">
    <property type="entry name" value="23S_rRNA_MeTrfase_RlmB"/>
</dbReference>
<dbReference type="RefSeq" id="WP_250223300.1">
    <property type="nucleotide sequence ID" value="NZ_CP097762.1"/>
</dbReference>
<dbReference type="InterPro" id="IPR029064">
    <property type="entry name" value="Ribosomal_eL30-like_sf"/>
</dbReference>
<evidence type="ECO:0000259" key="7">
    <source>
        <dbReference type="SMART" id="SM00967"/>
    </source>
</evidence>